<proteinExistence type="predicted"/>
<evidence type="ECO:0000313" key="2">
    <source>
        <dbReference type="Proteomes" id="UP000580250"/>
    </source>
</evidence>
<name>A0A6V7UEI3_MELEN</name>
<protein>
    <submittedName>
        <fullName evidence="1">Uncharacterized protein</fullName>
    </submittedName>
</protein>
<dbReference type="EMBL" id="CAJEWN010000057">
    <property type="protein sequence ID" value="CAD2154885.1"/>
    <property type="molecule type" value="Genomic_DNA"/>
</dbReference>
<dbReference type="SUPFAM" id="SSF63411">
    <property type="entry name" value="LuxS/MPP-like metallohydrolase"/>
    <property type="match status" value="1"/>
</dbReference>
<reference evidence="1 2" key="1">
    <citation type="submission" date="2020-08" db="EMBL/GenBank/DDBJ databases">
        <authorList>
            <person name="Koutsovoulos G."/>
            <person name="Danchin GJ E."/>
        </authorList>
    </citation>
    <scope>NUCLEOTIDE SEQUENCE [LARGE SCALE GENOMIC DNA]</scope>
</reference>
<dbReference type="PANTHER" id="PTHR43016:SF16">
    <property type="entry name" value="METALLOPROTEASE, PUTATIVE (AFU_ORTHOLOGUE AFUA_4G07610)-RELATED"/>
    <property type="match status" value="1"/>
</dbReference>
<dbReference type="GO" id="GO:0046872">
    <property type="term" value="F:metal ion binding"/>
    <property type="evidence" value="ECO:0007669"/>
    <property type="project" value="InterPro"/>
</dbReference>
<evidence type="ECO:0000313" key="1">
    <source>
        <dbReference type="EMBL" id="CAD2154885.1"/>
    </source>
</evidence>
<dbReference type="Proteomes" id="UP000580250">
    <property type="component" value="Unassembled WGS sequence"/>
</dbReference>
<accession>A0A6V7UEI3</accession>
<dbReference type="AlphaFoldDB" id="A0A6V7UEI3"/>
<dbReference type="InterPro" id="IPR011249">
    <property type="entry name" value="Metalloenz_LuxS/M16"/>
</dbReference>
<dbReference type="OrthoDB" id="5809639at2759"/>
<sequence>MAFIGGAENIFLTKKAKFRDDWNGDTTMETLLLSRYLSQAGGPLWNNLRGSGLCYTSSINVIPDQKSIIMNLNKCSNLEQAFNRLSEVVHNVLEEEFNESYFESAKRSLIFELIKDRSSLKSTIDFAILASLRRLNSGFTKDIYTKVWHANKDEVRINGSTAIRNLLDEQNSFTALTISANKRREVEKFFPEIKEASTADLKLSEELMEEDE</sequence>
<organism evidence="1 2">
    <name type="scientific">Meloidogyne enterolobii</name>
    <name type="common">Root-knot nematode worm</name>
    <name type="synonym">Meloidogyne mayaguensis</name>
    <dbReference type="NCBI Taxonomy" id="390850"/>
    <lineage>
        <taxon>Eukaryota</taxon>
        <taxon>Metazoa</taxon>
        <taxon>Ecdysozoa</taxon>
        <taxon>Nematoda</taxon>
        <taxon>Chromadorea</taxon>
        <taxon>Rhabditida</taxon>
        <taxon>Tylenchina</taxon>
        <taxon>Tylenchomorpha</taxon>
        <taxon>Tylenchoidea</taxon>
        <taxon>Meloidogynidae</taxon>
        <taxon>Meloidogyninae</taxon>
        <taxon>Meloidogyne</taxon>
    </lineage>
</organism>
<dbReference type="PANTHER" id="PTHR43016">
    <property type="entry name" value="PRESEQUENCE PROTEASE"/>
    <property type="match status" value="1"/>
</dbReference>
<comment type="caution">
    <text evidence="1">The sequence shown here is derived from an EMBL/GenBank/DDBJ whole genome shotgun (WGS) entry which is preliminary data.</text>
</comment>
<dbReference type="Gene3D" id="3.30.830.10">
    <property type="entry name" value="Metalloenzyme, LuxS/M16 peptidase-like"/>
    <property type="match status" value="1"/>
</dbReference>
<gene>
    <name evidence="1" type="ORF">MENT_LOCUS11666</name>
</gene>